<name>A0A7W7PJP3_9ACTN</name>
<keyword evidence="3 8" id="KW-0238">DNA-binding</keyword>
<feature type="modified residue" description="4-aspartylphosphate" evidence="5">
    <location>
        <position position="69"/>
    </location>
</feature>
<reference evidence="8 9" key="1">
    <citation type="submission" date="2020-08" db="EMBL/GenBank/DDBJ databases">
        <title>Genomic Encyclopedia of Type Strains, Phase III (KMG-III): the genomes of soil and plant-associated and newly described type strains.</title>
        <authorList>
            <person name="Whitman W."/>
        </authorList>
    </citation>
    <scope>NUCLEOTIDE SEQUENCE [LARGE SCALE GENOMIC DNA]</scope>
    <source>
        <strain evidence="8 9">CECT 3266</strain>
    </source>
</reference>
<proteinExistence type="predicted"/>
<comment type="caution">
    <text evidence="8">The sequence shown here is derived from an EMBL/GenBank/DDBJ whole genome shotgun (WGS) entry which is preliminary data.</text>
</comment>
<dbReference type="InterPro" id="IPR011006">
    <property type="entry name" value="CheY-like_superfamily"/>
</dbReference>
<evidence type="ECO:0000256" key="1">
    <source>
        <dbReference type="ARBA" id="ARBA00022553"/>
    </source>
</evidence>
<dbReference type="SUPFAM" id="SSF52172">
    <property type="entry name" value="CheY-like"/>
    <property type="match status" value="1"/>
</dbReference>
<dbReference type="SMART" id="SM00421">
    <property type="entry name" value="HTH_LUXR"/>
    <property type="match status" value="1"/>
</dbReference>
<evidence type="ECO:0000259" key="7">
    <source>
        <dbReference type="PROSITE" id="PS50110"/>
    </source>
</evidence>
<dbReference type="Pfam" id="PF00196">
    <property type="entry name" value="GerE"/>
    <property type="match status" value="1"/>
</dbReference>
<dbReference type="InterPro" id="IPR000792">
    <property type="entry name" value="Tscrpt_reg_LuxR_C"/>
</dbReference>
<keyword evidence="1 5" id="KW-0597">Phosphoprotein</keyword>
<organism evidence="8 9">
    <name type="scientific">Streptomyces olivoverticillatus</name>
    <dbReference type="NCBI Taxonomy" id="66427"/>
    <lineage>
        <taxon>Bacteria</taxon>
        <taxon>Bacillati</taxon>
        <taxon>Actinomycetota</taxon>
        <taxon>Actinomycetes</taxon>
        <taxon>Kitasatosporales</taxon>
        <taxon>Streptomycetaceae</taxon>
        <taxon>Streptomyces</taxon>
    </lineage>
</organism>
<dbReference type="EMBL" id="JACHJH010000001">
    <property type="protein sequence ID" value="MBB4891005.1"/>
    <property type="molecule type" value="Genomic_DNA"/>
</dbReference>
<evidence type="ECO:0000259" key="6">
    <source>
        <dbReference type="PROSITE" id="PS50043"/>
    </source>
</evidence>
<dbReference type="InterPro" id="IPR016032">
    <property type="entry name" value="Sig_transdc_resp-reg_C-effctor"/>
</dbReference>
<dbReference type="CDD" id="cd17535">
    <property type="entry name" value="REC_NarL-like"/>
    <property type="match status" value="1"/>
</dbReference>
<dbReference type="SUPFAM" id="SSF46894">
    <property type="entry name" value="C-terminal effector domain of the bipartite response regulators"/>
    <property type="match status" value="1"/>
</dbReference>
<evidence type="ECO:0000256" key="5">
    <source>
        <dbReference type="PROSITE-ProRule" id="PRU00169"/>
    </source>
</evidence>
<dbReference type="GO" id="GO:0006355">
    <property type="term" value="P:regulation of DNA-templated transcription"/>
    <property type="evidence" value="ECO:0007669"/>
    <property type="project" value="InterPro"/>
</dbReference>
<dbReference type="Pfam" id="PF00072">
    <property type="entry name" value="Response_reg"/>
    <property type="match status" value="1"/>
</dbReference>
<keyword evidence="9" id="KW-1185">Reference proteome</keyword>
<dbReference type="Gene3D" id="3.40.50.2300">
    <property type="match status" value="1"/>
</dbReference>
<dbReference type="GO" id="GO:0000160">
    <property type="term" value="P:phosphorelay signal transduction system"/>
    <property type="evidence" value="ECO:0007669"/>
    <property type="project" value="InterPro"/>
</dbReference>
<evidence type="ECO:0000256" key="2">
    <source>
        <dbReference type="ARBA" id="ARBA00023015"/>
    </source>
</evidence>
<gene>
    <name evidence="8" type="ORF">FHS39_000005</name>
</gene>
<feature type="domain" description="HTH luxR-type" evidence="6">
    <location>
        <begin position="168"/>
        <end position="233"/>
    </location>
</feature>
<dbReference type="InterPro" id="IPR058245">
    <property type="entry name" value="NreC/VraR/RcsB-like_REC"/>
</dbReference>
<dbReference type="PRINTS" id="PR00038">
    <property type="entry name" value="HTHLUXR"/>
</dbReference>
<sequence>MADDRQAGAAAHGEAVIRVLVVDDQILIRAGVAALLRAAPGMTVVGEAADGAEAIALAAEHRPDVILMDIRMPGLSGIAATERILEHAADPAPRVLVLTTFDLDEYVYAALRAGAAGFLLKDAGPQRLLAAIAAVAGGDTLFAPTVTRRLVEAFSRRPEAAPGPEQPAPAALDALTGRELEVLRLTGRGLSNVEIAAELVISEATVKTHLNRAMTKLGLCSRAQAVVVAYESGLVTPGAGR</sequence>
<protein>
    <submittedName>
        <fullName evidence="8">DNA-binding NarL/FixJ family response regulator</fullName>
    </submittedName>
</protein>
<dbReference type="SMART" id="SM00448">
    <property type="entry name" value="REC"/>
    <property type="match status" value="1"/>
</dbReference>
<dbReference type="CDD" id="cd06170">
    <property type="entry name" value="LuxR_C_like"/>
    <property type="match status" value="1"/>
</dbReference>
<dbReference type="RefSeq" id="WP_184345689.1">
    <property type="nucleotide sequence ID" value="NZ_JACHJH010000001.1"/>
</dbReference>
<dbReference type="PANTHER" id="PTHR43214">
    <property type="entry name" value="TWO-COMPONENT RESPONSE REGULATOR"/>
    <property type="match status" value="1"/>
</dbReference>
<keyword evidence="2" id="KW-0805">Transcription regulation</keyword>
<evidence type="ECO:0000256" key="3">
    <source>
        <dbReference type="ARBA" id="ARBA00023125"/>
    </source>
</evidence>
<dbReference type="InterPro" id="IPR039420">
    <property type="entry name" value="WalR-like"/>
</dbReference>
<dbReference type="Proteomes" id="UP000556084">
    <property type="component" value="Unassembled WGS sequence"/>
</dbReference>
<dbReference type="GO" id="GO:0003677">
    <property type="term" value="F:DNA binding"/>
    <property type="evidence" value="ECO:0007669"/>
    <property type="project" value="UniProtKB-KW"/>
</dbReference>
<accession>A0A7W7PJP3</accession>
<keyword evidence="4" id="KW-0804">Transcription</keyword>
<evidence type="ECO:0000313" key="9">
    <source>
        <dbReference type="Proteomes" id="UP000556084"/>
    </source>
</evidence>
<evidence type="ECO:0000313" key="8">
    <source>
        <dbReference type="EMBL" id="MBB4891005.1"/>
    </source>
</evidence>
<dbReference type="PROSITE" id="PS00622">
    <property type="entry name" value="HTH_LUXR_1"/>
    <property type="match status" value="1"/>
</dbReference>
<dbReference type="InterPro" id="IPR001789">
    <property type="entry name" value="Sig_transdc_resp-reg_receiver"/>
</dbReference>
<dbReference type="AlphaFoldDB" id="A0A7W7PJP3"/>
<dbReference type="PROSITE" id="PS50110">
    <property type="entry name" value="RESPONSE_REGULATORY"/>
    <property type="match status" value="1"/>
</dbReference>
<feature type="domain" description="Response regulatory" evidence="7">
    <location>
        <begin position="18"/>
        <end position="136"/>
    </location>
</feature>
<dbReference type="PROSITE" id="PS50043">
    <property type="entry name" value="HTH_LUXR_2"/>
    <property type="match status" value="1"/>
</dbReference>
<evidence type="ECO:0000256" key="4">
    <source>
        <dbReference type="ARBA" id="ARBA00023163"/>
    </source>
</evidence>
<dbReference type="PANTHER" id="PTHR43214:SF24">
    <property type="entry name" value="TRANSCRIPTIONAL REGULATORY PROTEIN NARL-RELATED"/>
    <property type="match status" value="1"/>
</dbReference>